<evidence type="ECO:0000259" key="16">
    <source>
        <dbReference type="PROSITE" id="PS51747"/>
    </source>
</evidence>
<dbReference type="FunFam" id="3.40.140.10:FF:000008">
    <property type="entry name" value="Cytidine deaminase"/>
    <property type="match status" value="1"/>
</dbReference>
<dbReference type="GO" id="GO:0042802">
    <property type="term" value="F:identical protein binding"/>
    <property type="evidence" value="ECO:0007669"/>
    <property type="project" value="UniProtKB-ARBA"/>
</dbReference>
<evidence type="ECO:0000256" key="8">
    <source>
        <dbReference type="ARBA" id="ARBA00022833"/>
    </source>
</evidence>
<comment type="caution">
    <text evidence="17">The sequence shown here is derived from an EMBL/GenBank/DDBJ whole genome shotgun (WGS) entry which is preliminary data.</text>
</comment>
<feature type="domain" description="CMP/dCMP-type deaminase" evidence="16">
    <location>
        <begin position="2"/>
        <end position="129"/>
    </location>
</feature>
<evidence type="ECO:0000256" key="2">
    <source>
        <dbReference type="ARBA" id="ARBA00003949"/>
    </source>
</evidence>
<evidence type="ECO:0000256" key="10">
    <source>
        <dbReference type="ARBA" id="ARBA00049252"/>
    </source>
</evidence>
<dbReference type="EC" id="3.5.4.5" evidence="4 15"/>
<comment type="cofactor">
    <cofactor evidence="1 14 15">
        <name>Zn(2+)</name>
        <dbReference type="ChEBI" id="CHEBI:29105"/>
    </cofactor>
</comment>
<reference evidence="17 18" key="1">
    <citation type="submission" date="2019-07" db="EMBL/GenBank/DDBJ databases">
        <title>Genomic analysis of Lentibacillus sp. NKC851-2.</title>
        <authorList>
            <person name="Oh Y.J."/>
        </authorList>
    </citation>
    <scope>NUCLEOTIDE SEQUENCE [LARGE SCALE GENOMIC DNA]</scope>
    <source>
        <strain evidence="17 18">NKC851-2</strain>
    </source>
</reference>
<dbReference type="GO" id="GO:0055086">
    <property type="term" value="P:nucleobase-containing small molecule metabolic process"/>
    <property type="evidence" value="ECO:0007669"/>
    <property type="project" value="UniProtKB-ARBA"/>
</dbReference>
<feature type="active site" description="Proton donor" evidence="12">
    <location>
        <position position="56"/>
    </location>
</feature>
<dbReference type="SUPFAM" id="SSF53927">
    <property type="entry name" value="Cytidine deaminase-like"/>
    <property type="match status" value="1"/>
</dbReference>
<keyword evidence="18" id="KW-1185">Reference proteome</keyword>
<dbReference type="NCBIfam" id="TIGR01354">
    <property type="entry name" value="cyt_deam_tetra"/>
    <property type="match status" value="1"/>
</dbReference>
<keyword evidence="7 15" id="KW-0378">Hydrolase</keyword>
<dbReference type="PROSITE" id="PS00903">
    <property type="entry name" value="CYT_DCMP_DEAMINASES_1"/>
    <property type="match status" value="1"/>
</dbReference>
<keyword evidence="8 14" id="KW-0862">Zinc</keyword>
<dbReference type="PANTHER" id="PTHR11644:SF2">
    <property type="entry name" value="CYTIDINE DEAMINASE"/>
    <property type="match status" value="1"/>
</dbReference>
<dbReference type="GO" id="GO:0008270">
    <property type="term" value="F:zinc ion binding"/>
    <property type="evidence" value="ECO:0007669"/>
    <property type="project" value="UniProtKB-UniRule"/>
</dbReference>
<accession>A0A549YKY1</accession>
<comment type="catalytic activity">
    <reaction evidence="10 15">
        <text>2'-deoxycytidine + H2O + H(+) = 2'-deoxyuridine + NH4(+)</text>
        <dbReference type="Rhea" id="RHEA:13433"/>
        <dbReference type="ChEBI" id="CHEBI:15377"/>
        <dbReference type="ChEBI" id="CHEBI:15378"/>
        <dbReference type="ChEBI" id="CHEBI:15698"/>
        <dbReference type="ChEBI" id="CHEBI:16450"/>
        <dbReference type="ChEBI" id="CHEBI:28938"/>
        <dbReference type="EC" id="3.5.4.5"/>
    </reaction>
</comment>
<dbReference type="InterPro" id="IPR050202">
    <property type="entry name" value="Cyt/Deoxycyt_deaminase"/>
</dbReference>
<evidence type="ECO:0000313" key="17">
    <source>
        <dbReference type="EMBL" id="TRM12539.1"/>
    </source>
</evidence>
<evidence type="ECO:0000256" key="9">
    <source>
        <dbReference type="ARBA" id="ARBA00032005"/>
    </source>
</evidence>
<evidence type="ECO:0000256" key="7">
    <source>
        <dbReference type="ARBA" id="ARBA00022801"/>
    </source>
</evidence>
<dbReference type="InterPro" id="IPR016192">
    <property type="entry name" value="APOBEC/CMP_deaminase_Zn-bd"/>
</dbReference>
<dbReference type="Proteomes" id="UP000319280">
    <property type="component" value="Unassembled WGS sequence"/>
</dbReference>
<feature type="binding site" evidence="14">
    <location>
        <position position="87"/>
    </location>
    <ligand>
        <name>Zn(2+)</name>
        <dbReference type="ChEBI" id="CHEBI:29105"/>
        <note>catalytic</note>
    </ligand>
</feature>
<evidence type="ECO:0000256" key="14">
    <source>
        <dbReference type="PIRSR" id="PIRSR606262-3"/>
    </source>
</evidence>
<dbReference type="PANTHER" id="PTHR11644">
    <property type="entry name" value="CYTIDINE DEAMINASE"/>
    <property type="match status" value="1"/>
</dbReference>
<protein>
    <recommendedName>
        <fullName evidence="5 15">Cytidine deaminase</fullName>
        <ecNumber evidence="4 15">3.5.4.5</ecNumber>
    </recommendedName>
    <alternativeName>
        <fullName evidence="9 15">Cytidine aminohydrolase</fullName>
    </alternativeName>
</protein>
<dbReference type="Gene3D" id="3.40.140.10">
    <property type="entry name" value="Cytidine Deaminase, domain 2"/>
    <property type="match status" value="1"/>
</dbReference>
<dbReference type="InterPro" id="IPR006262">
    <property type="entry name" value="Cyt_deam_tetra"/>
</dbReference>
<sequence length="138" mass="15249">MSQKDKLIAMAKTILDQAYVPYSKFPVGAAVMTESGKFYTGCNIENAAYPDSCCAERVALFKAISDGERSFSAMAVVADTKRPVPPCGSCRQVMSEFFDSDLNIHLANVHNDVKTLTMEELLPFSFQSDDMDESKKRS</sequence>
<dbReference type="GO" id="GO:0005829">
    <property type="term" value="C:cytosol"/>
    <property type="evidence" value="ECO:0007669"/>
    <property type="project" value="TreeGrafter"/>
</dbReference>
<feature type="binding site" evidence="14">
    <location>
        <position position="90"/>
    </location>
    <ligand>
        <name>Zn(2+)</name>
        <dbReference type="ChEBI" id="CHEBI:29105"/>
        <note>catalytic</note>
    </ligand>
</feature>
<dbReference type="EMBL" id="VJMZ01000001">
    <property type="protein sequence ID" value="TRM12539.1"/>
    <property type="molecule type" value="Genomic_DNA"/>
</dbReference>
<dbReference type="PROSITE" id="PS51747">
    <property type="entry name" value="CYT_DCMP_DEAMINASES_2"/>
    <property type="match status" value="1"/>
</dbReference>
<evidence type="ECO:0000256" key="3">
    <source>
        <dbReference type="ARBA" id="ARBA00006576"/>
    </source>
</evidence>
<organism evidence="17 18">
    <name type="scientific">Lentibacillus cibarius</name>
    <dbReference type="NCBI Taxonomy" id="2583219"/>
    <lineage>
        <taxon>Bacteria</taxon>
        <taxon>Bacillati</taxon>
        <taxon>Bacillota</taxon>
        <taxon>Bacilli</taxon>
        <taxon>Bacillales</taxon>
        <taxon>Bacillaceae</taxon>
        <taxon>Lentibacillus</taxon>
    </lineage>
</organism>
<proteinExistence type="inferred from homology"/>
<evidence type="ECO:0000256" key="13">
    <source>
        <dbReference type="PIRSR" id="PIRSR606262-2"/>
    </source>
</evidence>
<dbReference type="CDD" id="cd01283">
    <property type="entry name" value="cytidine_deaminase"/>
    <property type="match status" value="1"/>
</dbReference>
<evidence type="ECO:0000256" key="11">
    <source>
        <dbReference type="ARBA" id="ARBA00049558"/>
    </source>
</evidence>
<dbReference type="GO" id="GO:0004126">
    <property type="term" value="F:cytidine deaminase activity"/>
    <property type="evidence" value="ECO:0007669"/>
    <property type="project" value="UniProtKB-UniRule"/>
</dbReference>
<comment type="similarity">
    <text evidence="3 15">Belongs to the cytidine and deoxycytidylate deaminase family.</text>
</comment>
<feature type="binding site" evidence="14">
    <location>
        <position position="54"/>
    </location>
    <ligand>
        <name>Zn(2+)</name>
        <dbReference type="ChEBI" id="CHEBI:29105"/>
        <note>catalytic</note>
    </ligand>
</feature>
<evidence type="ECO:0000256" key="12">
    <source>
        <dbReference type="PIRSR" id="PIRSR606262-1"/>
    </source>
</evidence>
<evidence type="ECO:0000256" key="6">
    <source>
        <dbReference type="ARBA" id="ARBA00022723"/>
    </source>
</evidence>
<dbReference type="Pfam" id="PF00383">
    <property type="entry name" value="dCMP_cyt_deam_1"/>
    <property type="match status" value="1"/>
</dbReference>
<dbReference type="InterPro" id="IPR016193">
    <property type="entry name" value="Cytidine_deaminase-like"/>
</dbReference>
<dbReference type="NCBIfam" id="NF004064">
    <property type="entry name" value="PRK05578.1"/>
    <property type="match status" value="1"/>
</dbReference>
<feature type="binding site" evidence="13">
    <location>
        <begin position="43"/>
        <end position="49"/>
    </location>
    <ligand>
        <name>substrate</name>
    </ligand>
</feature>
<evidence type="ECO:0000313" key="18">
    <source>
        <dbReference type="Proteomes" id="UP000319280"/>
    </source>
</evidence>
<evidence type="ECO:0000256" key="1">
    <source>
        <dbReference type="ARBA" id="ARBA00001947"/>
    </source>
</evidence>
<comment type="function">
    <text evidence="2 15">This enzyme scavenges exogenous and endogenous cytidine and 2'-deoxycytidine for UMP synthesis.</text>
</comment>
<evidence type="ECO:0000256" key="4">
    <source>
        <dbReference type="ARBA" id="ARBA00012783"/>
    </source>
</evidence>
<keyword evidence="6 14" id="KW-0479">Metal-binding</keyword>
<evidence type="ECO:0000256" key="15">
    <source>
        <dbReference type="RuleBase" id="RU364006"/>
    </source>
</evidence>
<dbReference type="GO" id="GO:0072527">
    <property type="term" value="P:pyrimidine-containing compound metabolic process"/>
    <property type="evidence" value="ECO:0007669"/>
    <property type="project" value="UniProtKB-ARBA"/>
</dbReference>
<name>A0A549YKY1_9BACI</name>
<evidence type="ECO:0000256" key="5">
    <source>
        <dbReference type="ARBA" id="ARBA00018266"/>
    </source>
</evidence>
<gene>
    <name evidence="17" type="primary">cdd</name>
    <name evidence="17" type="ORF">FH966_13000</name>
</gene>
<comment type="catalytic activity">
    <reaction evidence="11 15">
        <text>cytidine + H2O + H(+) = uridine + NH4(+)</text>
        <dbReference type="Rhea" id="RHEA:16069"/>
        <dbReference type="ChEBI" id="CHEBI:15377"/>
        <dbReference type="ChEBI" id="CHEBI:15378"/>
        <dbReference type="ChEBI" id="CHEBI:16704"/>
        <dbReference type="ChEBI" id="CHEBI:17562"/>
        <dbReference type="ChEBI" id="CHEBI:28938"/>
        <dbReference type="EC" id="3.5.4.5"/>
    </reaction>
</comment>
<dbReference type="AlphaFoldDB" id="A0A549YKY1"/>
<dbReference type="InterPro" id="IPR002125">
    <property type="entry name" value="CMP_dCMP_dom"/>
</dbReference>